<proteinExistence type="predicted"/>
<feature type="domain" description="SpoVT-AbrB" evidence="1">
    <location>
        <begin position="5"/>
        <end position="50"/>
    </location>
</feature>
<dbReference type="Gene3D" id="2.10.260.10">
    <property type="match status" value="1"/>
</dbReference>
<evidence type="ECO:0000259" key="1">
    <source>
        <dbReference type="SMART" id="SM00966"/>
    </source>
</evidence>
<sequence>MQTIATITPKFQVHIPKAIREKAGFLTHGPVVMRADKGKIVIEKKKGKGILALAGAFRVKNPIPVEKIRDYIDYSR</sequence>
<gene>
    <name evidence="2" type="ORF">A2973_01710</name>
</gene>
<dbReference type="AlphaFoldDB" id="A0A1F6AWF9"/>
<dbReference type="InterPro" id="IPR007159">
    <property type="entry name" value="SpoVT-AbrB_dom"/>
</dbReference>
<evidence type="ECO:0000313" key="3">
    <source>
        <dbReference type="Proteomes" id="UP000176409"/>
    </source>
</evidence>
<reference evidence="2 3" key="1">
    <citation type="journal article" date="2016" name="Nat. Commun.">
        <title>Thousands of microbial genomes shed light on interconnected biogeochemical processes in an aquifer system.</title>
        <authorList>
            <person name="Anantharaman K."/>
            <person name="Brown C.T."/>
            <person name="Hug L.A."/>
            <person name="Sharon I."/>
            <person name="Castelle C.J."/>
            <person name="Probst A.J."/>
            <person name="Thomas B.C."/>
            <person name="Singh A."/>
            <person name="Wilkins M.J."/>
            <person name="Karaoz U."/>
            <person name="Brodie E.L."/>
            <person name="Williams K.H."/>
            <person name="Hubbard S.S."/>
            <person name="Banfield J.F."/>
        </authorList>
    </citation>
    <scope>NUCLEOTIDE SEQUENCE [LARGE SCALE GENOMIC DNA]</scope>
</reference>
<dbReference type="InterPro" id="IPR037914">
    <property type="entry name" value="SpoVT-AbrB_sf"/>
</dbReference>
<dbReference type="Pfam" id="PF04014">
    <property type="entry name" value="MazE_antitoxin"/>
    <property type="match status" value="1"/>
</dbReference>
<name>A0A1F6AWF9_9BACT</name>
<protein>
    <recommendedName>
        <fullName evidence="1">SpoVT-AbrB domain-containing protein</fullName>
    </recommendedName>
</protein>
<dbReference type="SMART" id="SM00966">
    <property type="entry name" value="SpoVT_AbrB"/>
    <property type="match status" value="1"/>
</dbReference>
<evidence type="ECO:0000313" key="2">
    <source>
        <dbReference type="EMBL" id="OGG29035.1"/>
    </source>
</evidence>
<comment type="caution">
    <text evidence="2">The sequence shown here is derived from an EMBL/GenBank/DDBJ whole genome shotgun (WGS) entry which is preliminary data.</text>
</comment>
<organism evidence="2 3">
    <name type="scientific">Candidatus Gottesmanbacteria bacterium RIFCSPLOWO2_01_FULL_49_10</name>
    <dbReference type="NCBI Taxonomy" id="1798396"/>
    <lineage>
        <taxon>Bacteria</taxon>
        <taxon>Candidatus Gottesmaniibacteriota</taxon>
    </lineage>
</organism>
<accession>A0A1F6AWF9</accession>
<dbReference type="SUPFAM" id="SSF89447">
    <property type="entry name" value="AbrB/MazE/MraZ-like"/>
    <property type="match status" value="1"/>
</dbReference>
<dbReference type="Proteomes" id="UP000176409">
    <property type="component" value="Unassembled WGS sequence"/>
</dbReference>
<dbReference type="EMBL" id="MFJZ01000060">
    <property type="protein sequence ID" value="OGG29035.1"/>
    <property type="molecule type" value="Genomic_DNA"/>
</dbReference>
<dbReference type="GO" id="GO:0003677">
    <property type="term" value="F:DNA binding"/>
    <property type="evidence" value="ECO:0007669"/>
    <property type="project" value="InterPro"/>
</dbReference>
<dbReference type="STRING" id="1798396.A2973_01710"/>